<accession>A0ACB6ZCR7</accession>
<organism evidence="1 2">
    <name type="scientific">Thelephora ganbajun</name>
    <name type="common">Ganba fungus</name>
    <dbReference type="NCBI Taxonomy" id="370292"/>
    <lineage>
        <taxon>Eukaryota</taxon>
        <taxon>Fungi</taxon>
        <taxon>Dikarya</taxon>
        <taxon>Basidiomycota</taxon>
        <taxon>Agaricomycotina</taxon>
        <taxon>Agaricomycetes</taxon>
        <taxon>Thelephorales</taxon>
        <taxon>Thelephoraceae</taxon>
        <taxon>Thelephora</taxon>
    </lineage>
</organism>
<sequence length="560" mass="62220">MASFRKGISGGNTSPGPSTLYIPIASPPTPAPSPGPFTHNHDHNNLSVDMTHFPLVKGVQKFAYDPTHDFSSLDEQARLEYLNKIIAQCTLKELSYISTIVNPLLKRDFLRELPVELALHILSYIDDLYELVGNVAGVCKHWRRLSNDNWLWKRMCQRWGFEVPLHLEASEDVAVPGSAKRHFKILYLQRMRWLHGGTPLRNHRLPISQPDMGVVTSLAMDKDWIVAGLADTKIHVFSCRTGVLSRTLVGCQGGVWAVWLIEKGSWSSPSPRKKNTNSGSAGWGQKTSLVVSGGCDKVVRVWDVETGRCIHTLEGHRATIRCVSVLDHRPIAVSGSRDSTLRVWDIDSGQLLRVLEGHQSSVRCMDAHGSIVVSGSYDNTCRVWDIDTGLCLHVLRGHLNQIYCVSYDGIRIASGGLDTHVRIWDPVSGACLALLQGHTALVCQIQLSPTILATGGSDGRVITFSLETYSILQRIAAHDSSVTTLQFDENFLVTGGNDGRVRLFETKTGKYFRDLTEPAESVWKVGYAGNVCAIMCKRARKTVMEVWSYDPPEVELEKVW</sequence>
<reference evidence="1" key="2">
    <citation type="journal article" date="2020" name="Nat. Commun.">
        <title>Large-scale genome sequencing of mycorrhizal fungi provides insights into the early evolution of symbiotic traits.</title>
        <authorList>
            <person name="Miyauchi S."/>
            <person name="Kiss E."/>
            <person name="Kuo A."/>
            <person name="Drula E."/>
            <person name="Kohler A."/>
            <person name="Sanchez-Garcia M."/>
            <person name="Morin E."/>
            <person name="Andreopoulos B."/>
            <person name="Barry K.W."/>
            <person name="Bonito G."/>
            <person name="Buee M."/>
            <person name="Carver A."/>
            <person name="Chen C."/>
            <person name="Cichocki N."/>
            <person name="Clum A."/>
            <person name="Culley D."/>
            <person name="Crous P.W."/>
            <person name="Fauchery L."/>
            <person name="Girlanda M."/>
            <person name="Hayes R.D."/>
            <person name="Keri Z."/>
            <person name="LaButti K."/>
            <person name="Lipzen A."/>
            <person name="Lombard V."/>
            <person name="Magnuson J."/>
            <person name="Maillard F."/>
            <person name="Murat C."/>
            <person name="Nolan M."/>
            <person name="Ohm R.A."/>
            <person name="Pangilinan J."/>
            <person name="Pereira M.F."/>
            <person name="Perotto S."/>
            <person name="Peter M."/>
            <person name="Pfister S."/>
            <person name="Riley R."/>
            <person name="Sitrit Y."/>
            <person name="Stielow J.B."/>
            <person name="Szollosi G."/>
            <person name="Zifcakova L."/>
            <person name="Stursova M."/>
            <person name="Spatafora J.W."/>
            <person name="Tedersoo L."/>
            <person name="Vaario L.M."/>
            <person name="Yamada A."/>
            <person name="Yan M."/>
            <person name="Wang P."/>
            <person name="Xu J."/>
            <person name="Bruns T."/>
            <person name="Baldrian P."/>
            <person name="Vilgalys R."/>
            <person name="Dunand C."/>
            <person name="Henrissat B."/>
            <person name="Grigoriev I.V."/>
            <person name="Hibbett D."/>
            <person name="Nagy L.G."/>
            <person name="Martin F.M."/>
        </authorList>
    </citation>
    <scope>NUCLEOTIDE SEQUENCE</scope>
    <source>
        <strain evidence="1">P2</strain>
    </source>
</reference>
<name>A0ACB6ZCR7_THEGA</name>
<evidence type="ECO:0000313" key="2">
    <source>
        <dbReference type="Proteomes" id="UP000886501"/>
    </source>
</evidence>
<proteinExistence type="predicted"/>
<reference evidence="1" key="1">
    <citation type="submission" date="2019-10" db="EMBL/GenBank/DDBJ databases">
        <authorList>
            <consortium name="DOE Joint Genome Institute"/>
            <person name="Kuo A."/>
            <person name="Miyauchi S."/>
            <person name="Kiss E."/>
            <person name="Drula E."/>
            <person name="Kohler A."/>
            <person name="Sanchez-Garcia M."/>
            <person name="Andreopoulos B."/>
            <person name="Barry K.W."/>
            <person name="Bonito G."/>
            <person name="Buee M."/>
            <person name="Carver A."/>
            <person name="Chen C."/>
            <person name="Cichocki N."/>
            <person name="Clum A."/>
            <person name="Culley D."/>
            <person name="Crous P.W."/>
            <person name="Fauchery L."/>
            <person name="Girlanda M."/>
            <person name="Hayes R."/>
            <person name="Keri Z."/>
            <person name="Labutti K."/>
            <person name="Lipzen A."/>
            <person name="Lombard V."/>
            <person name="Magnuson J."/>
            <person name="Maillard F."/>
            <person name="Morin E."/>
            <person name="Murat C."/>
            <person name="Nolan M."/>
            <person name="Ohm R."/>
            <person name="Pangilinan J."/>
            <person name="Pereira M."/>
            <person name="Perotto S."/>
            <person name="Peter M."/>
            <person name="Riley R."/>
            <person name="Sitrit Y."/>
            <person name="Stielow B."/>
            <person name="Szollosi G."/>
            <person name="Zifcakova L."/>
            <person name="Stursova M."/>
            <person name="Spatafora J.W."/>
            <person name="Tedersoo L."/>
            <person name="Vaario L.-M."/>
            <person name="Yamada A."/>
            <person name="Yan M."/>
            <person name="Wang P."/>
            <person name="Xu J."/>
            <person name="Bruns T."/>
            <person name="Baldrian P."/>
            <person name="Vilgalys R."/>
            <person name="Henrissat B."/>
            <person name="Grigoriev I.V."/>
            <person name="Hibbett D."/>
            <person name="Nagy L.G."/>
            <person name="Martin F.M."/>
        </authorList>
    </citation>
    <scope>NUCLEOTIDE SEQUENCE</scope>
    <source>
        <strain evidence="1">P2</strain>
    </source>
</reference>
<gene>
    <name evidence="1" type="ORF">BDM02DRAFT_2741256</name>
</gene>
<dbReference type="Proteomes" id="UP000886501">
    <property type="component" value="Unassembled WGS sequence"/>
</dbReference>
<keyword evidence="2" id="KW-1185">Reference proteome</keyword>
<protein>
    <submittedName>
        <fullName evidence="1">WD40 repeat-like protein</fullName>
    </submittedName>
</protein>
<evidence type="ECO:0000313" key="1">
    <source>
        <dbReference type="EMBL" id="KAF9647178.1"/>
    </source>
</evidence>
<dbReference type="EMBL" id="MU118039">
    <property type="protein sequence ID" value="KAF9647178.1"/>
    <property type="molecule type" value="Genomic_DNA"/>
</dbReference>
<comment type="caution">
    <text evidence="1">The sequence shown here is derived from an EMBL/GenBank/DDBJ whole genome shotgun (WGS) entry which is preliminary data.</text>
</comment>